<dbReference type="Proteomes" id="UP000732193">
    <property type="component" value="Unassembled WGS sequence"/>
</dbReference>
<sequence>MFDPTDQPRVFGVSPGVDFPQALVDGLRQKLSGQPPEAIAQVDLIVNTRRMARRLREIFDAGPAGFLPNIRLLGDLDTIVPGLTLPAATPPLRRRLELIQLVSQLITADPSIAPRASLYALSDSLASLIDEMQGEGVSAEDIANLDVTDQSGHWERAKQFLDIANTYLSGMDAAPDAQARQRQLTQMIVAHWQDHPPQNPVIVAGSTGSRGTTSLLMQAVARLPQGALILPGYDFAMPLSQWPVLSGKTPPEDHPQYRFFDLMQNLDIDPPLQNWTQTPPPSSARNALVSLSLRPAPVTDTWLSEGPDLNDIDLATQNLTLLEAPTPRVEALAIAMRLRKAVNDGQKAALITPDRMLTRQVTAALDRWNILPDDSAGTPLHLSPPGRFLRHIAALFLRKLDAEALLVLLKHPLTHSGDGRNQHQLNTQLLEMRIRREGLPYPDIKGLLQVGTKAADKIEDSDSREAFMAWVTWVGETFCECPVDAEQSLSDWVTGHLGLAEKIAAGQSGDDKHELWQKKAGRKARDTVDALVEHAAHGGAMSASDYSDLIGALLSAEEVRDRDAPHPDVMIWGTLEARVQGADLVIMGGLNDGTWPEAPPPDPWLNRQMRLQAGMLLPERRIGLSAHDFQQAIAAPEVWLTRAIRSEEAETVPSRWLNRLQNLMNGLPDGQGKTALKAMRERGQYWTGQVRAIEAFDRVAPAPRPSPRPPVIARPHALSVTEIKRLIRDPYAIYAKHTLRLRPIDPLVQSPDAPVRGIIVHKIMELFIKSVRDDPDRLNRDQLIKITQEVLTNEVPWPAARLMWQARVERIADWFVKNEQERQKFATPMLFEEAAKGVHEFKDLGFRLKGFADRIDRTEFGDVLIYDYKTGNPPSAKEQKFFDKQLLLEAAMIEEGGFENVGVATVANAVFIGLGSSPREVAAPLDDEPPAAVLAGLHTLIETYLSAQQGFTARRLVKTEDIAGDYDQLARYGEWDGTTPATPEDLT</sequence>
<dbReference type="SUPFAM" id="SSF52540">
    <property type="entry name" value="P-loop containing nucleoside triphosphate hydrolases"/>
    <property type="match status" value="1"/>
</dbReference>
<dbReference type="RefSeq" id="WP_203242080.1">
    <property type="nucleotide sequence ID" value="NZ_JAFBRH010000002.1"/>
</dbReference>
<keyword evidence="3" id="KW-1185">Reference proteome</keyword>
<dbReference type="Pfam" id="PF12705">
    <property type="entry name" value="PDDEXK_1"/>
    <property type="match status" value="1"/>
</dbReference>
<evidence type="ECO:0000313" key="2">
    <source>
        <dbReference type="EMBL" id="MBM1713782.1"/>
    </source>
</evidence>
<dbReference type="SUPFAM" id="SSF52980">
    <property type="entry name" value="Restriction endonuclease-like"/>
    <property type="match status" value="1"/>
</dbReference>
<dbReference type="InterPro" id="IPR011604">
    <property type="entry name" value="PDDEXK-like_dom_sf"/>
</dbReference>
<dbReference type="EMBL" id="JAFBRM010000002">
    <property type="protein sequence ID" value="MBM1713782.1"/>
    <property type="molecule type" value="Genomic_DNA"/>
</dbReference>
<evidence type="ECO:0000313" key="3">
    <source>
        <dbReference type="Proteomes" id="UP000732193"/>
    </source>
</evidence>
<reference evidence="2 3" key="1">
    <citation type="submission" date="2021-01" db="EMBL/GenBank/DDBJ databases">
        <title>Diatom-associated Roseobacters Show Island Model of Population Structure.</title>
        <authorList>
            <person name="Qu L."/>
            <person name="Feng X."/>
            <person name="Chen Y."/>
            <person name="Li L."/>
            <person name="Wang X."/>
            <person name="Hu Z."/>
            <person name="Wang H."/>
            <person name="Luo H."/>
        </authorList>
    </citation>
    <scope>NUCLEOTIDE SEQUENCE [LARGE SCALE GENOMIC DNA]</scope>
    <source>
        <strain evidence="2 3">TR60-84</strain>
    </source>
</reference>
<feature type="domain" description="PD-(D/E)XK endonuclease-like" evidence="1">
    <location>
        <begin position="718"/>
        <end position="921"/>
    </location>
</feature>
<dbReference type="InterPro" id="IPR027417">
    <property type="entry name" value="P-loop_NTPase"/>
</dbReference>
<dbReference type="Gene3D" id="3.90.320.10">
    <property type="match status" value="1"/>
</dbReference>
<dbReference type="InterPro" id="IPR014153">
    <property type="entry name" value="Ds_break_AddB"/>
</dbReference>
<dbReference type="NCBIfam" id="TIGR02786">
    <property type="entry name" value="addB_alphas"/>
    <property type="match status" value="1"/>
</dbReference>
<dbReference type="AlphaFoldDB" id="A0AAE2VYL1"/>
<accession>A0AAE2VYL1</accession>
<gene>
    <name evidence="2" type="primary">addB</name>
    <name evidence="2" type="ORF">JQV55_09435</name>
</gene>
<dbReference type="InterPro" id="IPR011335">
    <property type="entry name" value="Restrct_endonuc-II-like"/>
</dbReference>
<comment type="caution">
    <text evidence="2">The sequence shown here is derived from an EMBL/GenBank/DDBJ whole genome shotgun (WGS) entry which is preliminary data.</text>
</comment>
<dbReference type="InterPro" id="IPR038726">
    <property type="entry name" value="PDDEXK_AddAB-type"/>
</dbReference>
<proteinExistence type="predicted"/>
<organism evidence="2 3">
    <name type="scientific">Sulfitobacter geojensis</name>
    <dbReference type="NCBI Taxonomy" id="1342299"/>
    <lineage>
        <taxon>Bacteria</taxon>
        <taxon>Pseudomonadati</taxon>
        <taxon>Pseudomonadota</taxon>
        <taxon>Alphaproteobacteria</taxon>
        <taxon>Rhodobacterales</taxon>
        <taxon>Roseobacteraceae</taxon>
        <taxon>Sulfitobacter</taxon>
    </lineage>
</organism>
<name>A0AAE2VYL1_9RHOB</name>
<evidence type="ECO:0000259" key="1">
    <source>
        <dbReference type="Pfam" id="PF12705"/>
    </source>
</evidence>
<protein>
    <submittedName>
        <fullName evidence="2">Double-strand break repair protein AddB</fullName>
    </submittedName>
</protein>